<keyword evidence="7" id="KW-0276">Fatty acid metabolism</keyword>
<dbReference type="AlphaFoldDB" id="A0A2M8QC29"/>
<dbReference type="GO" id="GO:0016020">
    <property type="term" value="C:membrane"/>
    <property type="evidence" value="ECO:0007669"/>
    <property type="project" value="InterPro"/>
</dbReference>
<evidence type="ECO:0000256" key="4">
    <source>
        <dbReference type="ARBA" id="ARBA00022692"/>
    </source>
</evidence>
<feature type="transmembrane region" description="Helical" evidence="14">
    <location>
        <begin position="169"/>
        <end position="187"/>
    </location>
</feature>
<keyword evidence="5" id="KW-0479">Metal-binding</keyword>
<feature type="transmembrane region" description="Helical" evidence="14">
    <location>
        <begin position="141"/>
        <end position="163"/>
    </location>
</feature>
<evidence type="ECO:0000256" key="9">
    <source>
        <dbReference type="ARBA" id="ARBA00022989"/>
    </source>
</evidence>
<feature type="domain" description="Fatty acid hydroxylase" evidence="15">
    <location>
        <begin position="94"/>
        <end position="236"/>
    </location>
</feature>
<keyword evidence="10" id="KW-0560">Oxidoreductase</keyword>
<gene>
    <name evidence="16" type="ORF">CUN48_09130</name>
</gene>
<keyword evidence="13" id="KW-0275">Fatty acid biosynthesis</keyword>
<keyword evidence="8" id="KW-0862">Zinc</keyword>
<reference evidence="16 17" key="1">
    <citation type="submission" date="2017-11" db="EMBL/GenBank/DDBJ databases">
        <title>Evolution of Phototrophy in the Chloroflexi Phylum Driven by Horizontal Gene Transfer.</title>
        <authorList>
            <person name="Ward L.M."/>
            <person name="Hemp J."/>
            <person name="Shih P.M."/>
            <person name="Mcglynn S.E."/>
            <person name="Fischer W."/>
        </authorList>
    </citation>
    <scope>NUCLEOTIDE SEQUENCE [LARGE SCALE GENOMIC DNA]</scope>
    <source>
        <strain evidence="16">JP3_7</strain>
    </source>
</reference>
<dbReference type="InterPro" id="IPR006694">
    <property type="entry name" value="Fatty_acid_hydroxylase"/>
</dbReference>
<keyword evidence="9 14" id="KW-1133">Transmembrane helix</keyword>
<evidence type="ECO:0000313" key="17">
    <source>
        <dbReference type="Proteomes" id="UP000230790"/>
    </source>
</evidence>
<evidence type="ECO:0000256" key="8">
    <source>
        <dbReference type="ARBA" id="ARBA00022833"/>
    </source>
</evidence>
<evidence type="ECO:0000256" key="5">
    <source>
        <dbReference type="ARBA" id="ARBA00022723"/>
    </source>
</evidence>
<keyword evidence="4 14" id="KW-0812">Transmembrane</keyword>
<dbReference type="EMBL" id="PGTN01000053">
    <property type="protein sequence ID" value="PJF47356.1"/>
    <property type="molecule type" value="Genomic_DNA"/>
</dbReference>
<evidence type="ECO:0000313" key="16">
    <source>
        <dbReference type="EMBL" id="PJF47356.1"/>
    </source>
</evidence>
<evidence type="ECO:0000256" key="6">
    <source>
        <dbReference type="ARBA" id="ARBA00022824"/>
    </source>
</evidence>
<evidence type="ECO:0000256" key="1">
    <source>
        <dbReference type="ARBA" id="ARBA00001947"/>
    </source>
</evidence>
<organism evidence="16 17">
    <name type="scientific">Candidatus Thermofonsia Clade 3 bacterium</name>
    <dbReference type="NCBI Taxonomy" id="2364212"/>
    <lineage>
        <taxon>Bacteria</taxon>
        <taxon>Bacillati</taxon>
        <taxon>Chloroflexota</taxon>
        <taxon>Candidatus Thermofontia</taxon>
        <taxon>Candidatus Thermofonsia Clade 3</taxon>
    </lineage>
</organism>
<accession>A0A2M8QC29</accession>
<feature type="transmembrane region" description="Helical" evidence="14">
    <location>
        <begin position="84"/>
        <end position="106"/>
    </location>
</feature>
<dbReference type="GO" id="GO:0006633">
    <property type="term" value="P:fatty acid biosynthetic process"/>
    <property type="evidence" value="ECO:0007669"/>
    <property type="project" value="UniProtKB-KW"/>
</dbReference>
<feature type="transmembrane region" description="Helical" evidence="14">
    <location>
        <begin position="51"/>
        <end position="72"/>
    </location>
</feature>
<dbReference type="PANTHER" id="PTHR12863">
    <property type="entry name" value="FATTY ACID HYDROXYLASE"/>
    <property type="match status" value="1"/>
</dbReference>
<evidence type="ECO:0000256" key="14">
    <source>
        <dbReference type="SAM" id="Phobius"/>
    </source>
</evidence>
<name>A0A2M8QC29_9CHLR</name>
<keyword evidence="6" id="KW-0256">Endoplasmic reticulum</keyword>
<dbReference type="GO" id="GO:0080132">
    <property type="term" value="F:fatty acid 2-hydroxylase activity"/>
    <property type="evidence" value="ECO:0007669"/>
    <property type="project" value="InterPro"/>
</dbReference>
<evidence type="ECO:0000259" key="15">
    <source>
        <dbReference type="Pfam" id="PF04116"/>
    </source>
</evidence>
<evidence type="ECO:0000256" key="2">
    <source>
        <dbReference type="ARBA" id="ARBA00004477"/>
    </source>
</evidence>
<sequence>MYAQPQAWHLGAGMNILDRLMAVNVDDIPHDKVNYDQVPVRLLKSDFLERFTHVTPQAVLAIWLPVVAFFLVKGALNWPATASPLWYGVAFLFGMALLWTFLEYVVHRFVFHFRPRSRTQWQLIFLFHGVHHYQPHIKTRLVMPPAVSIPGAIFFYALFYLVLDVILGLPFLVAPMFAGTVLGYVGYDMIHYATHHLPAKGSVMKFLKRHHMEHHYKTPDARFGVSTSLWDQVFHTEPDDSTQPARRQA</sequence>
<evidence type="ECO:0000256" key="10">
    <source>
        <dbReference type="ARBA" id="ARBA00023002"/>
    </source>
</evidence>
<comment type="subcellular location">
    <subcellularLocation>
        <location evidence="2">Endoplasmic reticulum membrane</location>
        <topology evidence="2">Multi-pass membrane protein</topology>
    </subcellularLocation>
</comment>
<dbReference type="PANTHER" id="PTHR12863:SF1">
    <property type="entry name" value="FATTY ACID 2-HYDROXYLASE"/>
    <property type="match status" value="1"/>
</dbReference>
<keyword evidence="11" id="KW-0443">Lipid metabolism</keyword>
<dbReference type="InterPro" id="IPR014430">
    <property type="entry name" value="Scs7"/>
</dbReference>
<evidence type="ECO:0000256" key="3">
    <source>
        <dbReference type="ARBA" id="ARBA00022516"/>
    </source>
</evidence>
<proteinExistence type="predicted"/>
<keyword evidence="12 14" id="KW-0472">Membrane</keyword>
<evidence type="ECO:0000256" key="13">
    <source>
        <dbReference type="ARBA" id="ARBA00023160"/>
    </source>
</evidence>
<comment type="cofactor">
    <cofactor evidence="1">
        <name>Zn(2+)</name>
        <dbReference type="ChEBI" id="CHEBI:29105"/>
    </cofactor>
</comment>
<evidence type="ECO:0000256" key="11">
    <source>
        <dbReference type="ARBA" id="ARBA00023098"/>
    </source>
</evidence>
<evidence type="ECO:0000256" key="12">
    <source>
        <dbReference type="ARBA" id="ARBA00023136"/>
    </source>
</evidence>
<dbReference type="Proteomes" id="UP000230790">
    <property type="component" value="Unassembled WGS sequence"/>
</dbReference>
<keyword evidence="3" id="KW-0444">Lipid biosynthesis</keyword>
<dbReference type="GO" id="GO:0005506">
    <property type="term" value="F:iron ion binding"/>
    <property type="evidence" value="ECO:0007669"/>
    <property type="project" value="InterPro"/>
</dbReference>
<dbReference type="Pfam" id="PF04116">
    <property type="entry name" value="FA_hydroxylase"/>
    <property type="match status" value="1"/>
</dbReference>
<comment type="caution">
    <text evidence="16">The sequence shown here is derived from an EMBL/GenBank/DDBJ whole genome shotgun (WGS) entry which is preliminary data.</text>
</comment>
<evidence type="ECO:0000256" key="7">
    <source>
        <dbReference type="ARBA" id="ARBA00022832"/>
    </source>
</evidence>
<protein>
    <submittedName>
        <fullName evidence="16">Fatty acid hydroxylase</fullName>
    </submittedName>
</protein>